<evidence type="ECO:0000259" key="1">
    <source>
        <dbReference type="Pfam" id="PF04717"/>
    </source>
</evidence>
<reference evidence="2 3" key="1">
    <citation type="submission" date="2021-04" db="EMBL/GenBank/DDBJ databases">
        <title>Genome analysis of Polyangium sp.</title>
        <authorList>
            <person name="Li Y."/>
            <person name="Wang J."/>
        </authorList>
    </citation>
    <scope>NUCLEOTIDE SEQUENCE [LARGE SCALE GENOMIC DNA]</scope>
    <source>
        <strain evidence="2 3">SDU14</strain>
    </source>
</reference>
<dbReference type="InterPro" id="IPR006531">
    <property type="entry name" value="Gp5/Vgr_OB"/>
</dbReference>
<dbReference type="SUPFAM" id="SSF69255">
    <property type="entry name" value="gp5 N-terminal domain-like"/>
    <property type="match status" value="1"/>
</dbReference>
<evidence type="ECO:0000313" key="3">
    <source>
        <dbReference type="Proteomes" id="UP001151081"/>
    </source>
</evidence>
<sequence>MQAPEAPRTPSLGALHGTYLGRVVDVADPENLARVKVRLTTTSPGVGDTDAAVWARVAVPFAGGGRGAFFLPDVDDEVAVVFVNGDPRQPLVVGGLWSGSAKAPDELGGNRVDRWTITGKRGSRVAIVEAADGQATVTISTPGGESITVEQTSGGRIVVEAANNKITLDTKGVTVDAAQKVTVNGAQVEVNAADVKVNAVMSTFSGIVKCDVLQAVTVVANTYTPGAGNVW</sequence>
<name>A0A9X3X4V5_9BACT</name>
<proteinExistence type="predicted"/>
<dbReference type="Proteomes" id="UP001151081">
    <property type="component" value="Unassembled WGS sequence"/>
</dbReference>
<evidence type="ECO:0000313" key="2">
    <source>
        <dbReference type="EMBL" id="MDC3982233.1"/>
    </source>
</evidence>
<protein>
    <recommendedName>
        <fullName evidence="1">Gp5/Type VI secretion system Vgr protein OB-fold domain-containing protein</fullName>
    </recommendedName>
</protein>
<dbReference type="AlphaFoldDB" id="A0A9X3X4V5"/>
<dbReference type="InterPro" id="IPR037026">
    <property type="entry name" value="Vgr_OB-fold_dom_sf"/>
</dbReference>
<feature type="domain" description="Gp5/Type VI secretion system Vgr protein OB-fold" evidence="1">
    <location>
        <begin position="19"/>
        <end position="97"/>
    </location>
</feature>
<dbReference type="Pfam" id="PF04717">
    <property type="entry name" value="Phage_base_V"/>
    <property type="match status" value="1"/>
</dbReference>
<dbReference type="RefSeq" id="WP_272420673.1">
    <property type="nucleotide sequence ID" value="NZ_JAGTJJ010000007.1"/>
</dbReference>
<gene>
    <name evidence="2" type="ORF">KEG57_17065</name>
</gene>
<accession>A0A9X3X4V5</accession>
<organism evidence="2 3">
    <name type="scientific">Polyangium jinanense</name>
    <dbReference type="NCBI Taxonomy" id="2829994"/>
    <lineage>
        <taxon>Bacteria</taxon>
        <taxon>Pseudomonadati</taxon>
        <taxon>Myxococcota</taxon>
        <taxon>Polyangia</taxon>
        <taxon>Polyangiales</taxon>
        <taxon>Polyangiaceae</taxon>
        <taxon>Polyangium</taxon>
    </lineage>
</organism>
<comment type="caution">
    <text evidence="2">The sequence shown here is derived from an EMBL/GenBank/DDBJ whole genome shotgun (WGS) entry which is preliminary data.</text>
</comment>
<dbReference type="Gene3D" id="2.40.50.230">
    <property type="entry name" value="Gp5 N-terminal domain"/>
    <property type="match status" value="1"/>
</dbReference>
<keyword evidence="3" id="KW-1185">Reference proteome</keyword>
<dbReference type="EMBL" id="JAGTJJ010000007">
    <property type="protein sequence ID" value="MDC3982233.1"/>
    <property type="molecule type" value="Genomic_DNA"/>
</dbReference>